<comment type="caution">
    <text evidence="3">The sequence shown here is derived from an EMBL/GenBank/DDBJ whole genome shotgun (WGS) entry which is preliminary data.</text>
</comment>
<feature type="region of interest" description="Disordered" evidence="2">
    <location>
        <begin position="271"/>
        <end position="303"/>
    </location>
</feature>
<dbReference type="InterPro" id="IPR038136">
    <property type="entry name" value="CofD-like_dom_sf"/>
</dbReference>
<dbReference type="SUPFAM" id="SSF142338">
    <property type="entry name" value="CofD-like"/>
    <property type="match status" value="1"/>
</dbReference>
<dbReference type="Gene3D" id="3.40.50.10680">
    <property type="entry name" value="CofD-like domains"/>
    <property type="match status" value="2"/>
</dbReference>
<evidence type="ECO:0000313" key="3">
    <source>
        <dbReference type="EMBL" id="CAI8041335.1"/>
    </source>
</evidence>
<keyword evidence="1" id="KW-0963">Cytoplasm</keyword>
<dbReference type="CDD" id="cd07187">
    <property type="entry name" value="YvcK_like"/>
    <property type="match status" value="1"/>
</dbReference>
<dbReference type="GO" id="GO:0043743">
    <property type="term" value="F:LPPG:FO 2-phospho-L-lactate transferase activity"/>
    <property type="evidence" value="ECO:0007669"/>
    <property type="project" value="InterPro"/>
</dbReference>
<dbReference type="Proteomes" id="UP001174909">
    <property type="component" value="Unassembled WGS sequence"/>
</dbReference>
<dbReference type="InterPro" id="IPR002882">
    <property type="entry name" value="CofD"/>
</dbReference>
<dbReference type="Pfam" id="PF01933">
    <property type="entry name" value="CofD"/>
    <property type="match status" value="1"/>
</dbReference>
<dbReference type="AlphaFoldDB" id="A0AA35X7S5"/>
<dbReference type="InterPro" id="IPR010119">
    <property type="entry name" value="Gluconeogen_factor"/>
</dbReference>
<feature type="compositionally biased region" description="Polar residues" evidence="2">
    <location>
        <begin position="282"/>
        <end position="303"/>
    </location>
</feature>
<dbReference type="PANTHER" id="PTHR30135:SF3">
    <property type="entry name" value="GLUCONEOGENESIS FACTOR-RELATED"/>
    <property type="match status" value="1"/>
</dbReference>
<evidence type="ECO:0000256" key="2">
    <source>
        <dbReference type="SAM" id="MobiDB-lite"/>
    </source>
</evidence>
<protein>
    <submittedName>
        <fullName evidence="3">Gluconeogenesis factor</fullName>
    </submittedName>
</protein>
<proteinExistence type="predicted"/>
<gene>
    <name evidence="3" type="ORF">GBAR_LOCUS22985</name>
</gene>
<evidence type="ECO:0000256" key="1">
    <source>
        <dbReference type="ARBA" id="ARBA00022490"/>
    </source>
</evidence>
<dbReference type="PANTHER" id="PTHR30135">
    <property type="entry name" value="UNCHARACTERIZED PROTEIN YVCK-RELATED"/>
    <property type="match status" value="1"/>
</dbReference>
<keyword evidence="4" id="KW-1185">Reference proteome</keyword>
<reference evidence="3" key="1">
    <citation type="submission" date="2023-03" db="EMBL/GenBank/DDBJ databases">
        <authorList>
            <person name="Steffen K."/>
            <person name="Cardenas P."/>
        </authorList>
    </citation>
    <scope>NUCLEOTIDE SEQUENCE</scope>
</reference>
<sequence length="303" mass="32563">MALNRLISDRARDWGRLPFRNGHKALESGPRITVIGGGTGLPSLIRGIKYYSHNITAIVTMADDGGSSGRLRSELGIQPPGDIRNCLVALADSEDVMQKLMDYRFSSDGQLNGHSFGNMLIAALAEIGGDFSRAVEIAGELLAIRGRAHPEAVAALKDADLVIIGPGSLYTSIVPNLLIPGIANAVAESKALKDHADVVRRYTGPESLHAVIANSNIPDAPTPAGLDFIKPERPWNDGTLLIEADILDQEATARHDPRKLALTVAETYRRHRGKRRRLPRATPTSAVYGTGERSLQSQALCGD</sequence>
<accession>A0AA35X7S5</accession>
<dbReference type="EMBL" id="CASHTH010003180">
    <property type="protein sequence ID" value="CAI8041335.1"/>
    <property type="molecule type" value="Genomic_DNA"/>
</dbReference>
<organism evidence="3 4">
    <name type="scientific">Geodia barretti</name>
    <name type="common">Barrett's horny sponge</name>
    <dbReference type="NCBI Taxonomy" id="519541"/>
    <lineage>
        <taxon>Eukaryota</taxon>
        <taxon>Metazoa</taxon>
        <taxon>Porifera</taxon>
        <taxon>Demospongiae</taxon>
        <taxon>Heteroscleromorpha</taxon>
        <taxon>Tetractinellida</taxon>
        <taxon>Astrophorina</taxon>
        <taxon>Geodiidae</taxon>
        <taxon>Geodia</taxon>
    </lineage>
</organism>
<name>A0AA35X7S5_GEOBA</name>
<evidence type="ECO:0000313" key="4">
    <source>
        <dbReference type="Proteomes" id="UP001174909"/>
    </source>
</evidence>